<comment type="caution">
    <text evidence="1">The sequence shown here is derived from an EMBL/GenBank/DDBJ whole genome shotgun (WGS) entry which is preliminary data.</text>
</comment>
<reference evidence="1 2" key="1">
    <citation type="submission" date="2016-04" db="EMBL/GenBank/DDBJ databases">
        <title>Genome analyses suggest a sexual origin of heterokaryosis in a supposedly ancient asexual fungus.</title>
        <authorList>
            <person name="Ropars J."/>
            <person name="Sedzielewska K."/>
            <person name="Noel J."/>
            <person name="Charron P."/>
            <person name="Farinelli L."/>
            <person name="Marton T."/>
            <person name="Kruger M."/>
            <person name="Pelin A."/>
            <person name="Brachmann A."/>
            <person name="Corradi N."/>
        </authorList>
    </citation>
    <scope>NUCLEOTIDE SEQUENCE [LARGE SCALE GENOMIC DNA]</scope>
    <source>
        <strain evidence="1 2">A5</strain>
    </source>
</reference>
<dbReference type="Proteomes" id="UP000232722">
    <property type="component" value="Unassembled WGS sequence"/>
</dbReference>
<evidence type="ECO:0000313" key="1">
    <source>
        <dbReference type="EMBL" id="PKC05048.1"/>
    </source>
</evidence>
<protein>
    <submittedName>
        <fullName evidence="1">Uncharacterized protein</fullName>
    </submittedName>
</protein>
<accession>A0A2N0PE04</accession>
<name>A0A2N0PE04_9GLOM</name>
<dbReference type="AlphaFoldDB" id="A0A2N0PE04"/>
<reference evidence="1 2" key="2">
    <citation type="submission" date="2017-09" db="EMBL/GenBank/DDBJ databases">
        <title>Extensive intraspecific genome diversity in a model arbuscular mycorrhizal fungus.</title>
        <authorList>
            <person name="Chen E.C."/>
            <person name="Morin E."/>
            <person name="Beaudet D."/>
            <person name="Noel J."/>
            <person name="Ndikumana S."/>
            <person name="Charron P."/>
            <person name="St-Onge C."/>
            <person name="Giorgi J."/>
            <person name="Grigoriev I.V."/>
            <person name="Roux C."/>
            <person name="Martin F.M."/>
            <person name="Corradi N."/>
        </authorList>
    </citation>
    <scope>NUCLEOTIDE SEQUENCE [LARGE SCALE GENOMIC DNA]</scope>
    <source>
        <strain evidence="1 2">A5</strain>
    </source>
</reference>
<evidence type="ECO:0000313" key="2">
    <source>
        <dbReference type="Proteomes" id="UP000232722"/>
    </source>
</evidence>
<organism evidence="1 2">
    <name type="scientific">Rhizophagus irregularis</name>
    <dbReference type="NCBI Taxonomy" id="588596"/>
    <lineage>
        <taxon>Eukaryota</taxon>
        <taxon>Fungi</taxon>
        <taxon>Fungi incertae sedis</taxon>
        <taxon>Mucoromycota</taxon>
        <taxon>Glomeromycotina</taxon>
        <taxon>Glomeromycetes</taxon>
        <taxon>Glomerales</taxon>
        <taxon>Glomeraceae</taxon>
        <taxon>Rhizophagus</taxon>
    </lineage>
</organism>
<gene>
    <name evidence="1" type="ORF">RhiirA5_421428</name>
</gene>
<sequence>MPTFPPNSSPSSKPNPIKSFYTKIYGDIDFNIKSNNNNVSSRRNSAIFRFKPSPKQISSIDNVLSSPSGEVDISLLATTSPDSIYNLINIILMNGKKFKINICWVSESAILPKMRS</sequence>
<proteinExistence type="predicted"/>
<dbReference type="EMBL" id="LLXJ01000925">
    <property type="protein sequence ID" value="PKC05048.1"/>
    <property type="molecule type" value="Genomic_DNA"/>
</dbReference>